<keyword evidence="3" id="KW-1133">Transmembrane helix</keyword>
<keyword evidence="3" id="KW-0812">Transmembrane</keyword>
<feature type="region of interest" description="Disordered" evidence="2">
    <location>
        <begin position="339"/>
        <end position="406"/>
    </location>
</feature>
<feature type="coiled-coil region" evidence="1">
    <location>
        <begin position="83"/>
        <end position="117"/>
    </location>
</feature>
<dbReference type="Pfam" id="PF18879">
    <property type="entry name" value="EspA_EspE"/>
    <property type="match status" value="1"/>
</dbReference>
<dbReference type="InterPro" id="IPR043796">
    <property type="entry name" value="ESX-1_EspA/EspE-like"/>
</dbReference>
<dbReference type="KEGG" id="mbai:MB901379_01907"/>
<dbReference type="AlphaFoldDB" id="A0A3S4FQ58"/>
<evidence type="ECO:0000259" key="4">
    <source>
        <dbReference type="Pfam" id="PF18879"/>
    </source>
</evidence>
<keyword evidence="3" id="KW-0472">Membrane</keyword>
<keyword evidence="6" id="KW-1185">Reference proteome</keyword>
<accession>A0A3S4FQ58</accession>
<evidence type="ECO:0000256" key="2">
    <source>
        <dbReference type="SAM" id="MobiDB-lite"/>
    </source>
</evidence>
<gene>
    <name evidence="5" type="primary">espA_1</name>
    <name evidence="5" type="ORF">MB901379_01907</name>
</gene>
<feature type="domain" description="ESX-1 secretion-associated protein EspA/EspE-like" evidence="4">
    <location>
        <begin position="41"/>
        <end position="124"/>
    </location>
</feature>
<feature type="transmembrane region" description="Helical" evidence="3">
    <location>
        <begin position="151"/>
        <end position="173"/>
    </location>
</feature>
<protein>
    <submittedName>
        <fullName evidence="5">ESX-1 secretion-associated protein EspA</fullName>
    </submittedName>
</protein>
<sequence length="406" mass="41599">MQCRAPAGTIRRIYGCGVLGVNRAFIIDPTVAAINGLELLLGIGIPNDGSILSFTSSLFDKGLNELESAFPGDSWQGSAADKYSSKNETFANFFKELEELERELEALIADQASAVKKTREILDDAKKGLEYVRPAAVDMTYIPIVGWGMSATFQATACAVAMTAVGVGLAYLIAKTLINAVRLLVLLAKLAKLLASVVASVVSAVVDVVAEIWDFLKNAFEYLEQLWDKLTGWVSKLLSQWFSKLESFFEGVPGLGGLSGLSQLTSLFGSSGSSASGGSASLASAAGLSDAAGSAGSTGLGSMLGGSGFGGLSKPAQLRSAASQANPSVSSAAPVGNLMEQMGEPSQPASAQGPQGMGGMHPASGSKDATTKKYAEGAAAGTDDAERAPVEAGVSGAQATPLLRAV</sequence>
<name>A0A3S4FQ58_9MYCO</name>
<evidence type="ECO:0000313" key="6">
    <source>
        <dbReference type="Proteomes" id="UP000269998"/>
    </source>
</evidence>
<reference evidence="6" key="1">
    <citation type="submission" date="2018-02" db="EMBL/GenBank/DDBJ databases">
        <authorList>
            <person name="Seth-Smith MB H."/>
            <person name="Seth-Smith H."/>
        </authorList>
    </citation>
    <scope>NUCLEOTIDE SEQUENCE [LARGE SCALE GENOMIC DNA]</scope>
</reference>
<dbReference type="EMBL" id="LR130759">
    <property type="protein sequence ID" value="VDM88346.1"/>
    <property type="molecule type" value="Genomic_DNA"/>
</dbReference>
<feature type="transmembrane region" description="Helical" evidence="3">
    <location>
        <begin position="193"/>
        <end position="213"/>
    </location>
</feature>
<dbReference type="Proteomes" id="UP000269998">
    <property type="component" value="Chromosome"/>
</dbReference>
<evidence type="ECO:0000313" key="5">
    <source>
        <dbReference type="EMBL" id="VDM88346.1"/>
    </source>
</evidence>
<evidence type="ECO:0000256" key="1">
    <source>
        <dbReference type="SAM" id="Coils"/>
    </source>
</evidence>
<evidence type="ECO:0000256" key="3">
    <source>
        <dbReference type="SAM" id="Phobius"/>
    </source>
</evidence>
<keyword evidence="1" id="KW-0175">Coiled coil</keyword>
<proteinExistence type="predicted"/>
<organism evidence="5 6">
    <name type="scientific">Mycobacterium basiliense</name>
    <dbReference type="NCBI Taxonomy" id="2094119"/>
    <lineage>
        <taxon>Bacteria</taxon>
        <taxon>Bacillati</taxon>
        <taxon>Actinomycetota</taxon>
        <taxon>Actinomycetes</taxon>
        <taxon>Mycobacteriales</taxon>
        <taxon>Mycobacteriaceae</taxon>
        <taxon>Mycobacterium</taxon>
    </lineage>
</organism>